<reference evidence="3 4" key="1">
    <citation type="submission" date="2023-04" db="EMBL/GenBank/DDBJ databases">
        <title>Genome of Basidiobolus ranarum AG-B5.</title>
        <authorList>
            <person name="Stajich J.E."/>
            <person name="Carter-House D."/>
            <person name="Gryganskyi A."/>
        </authorList>
    </citation>
    <scope>NUCLEOTIDE SEQUENCE [LARGE SCALE GENOMIC DNA]</scope>
    <source>
        <strain evidence="3 4">AG-B5</strain>
    </source>
</reference>
<protein>
    <recommendedName>
        <fullName evidence="2">Cupin type-2 domain-containing protein</fullName>
    </recommendedName>
</protein>
<keyword evidence="4" id="KW-1185">Reference proteome</keyword>
<dbReference type="PANTHER" id="PTHR35848">
    <property type="entry name" value="OXALATE-BINDING PROTEIN"/>
    <property type="match status" value="1"/>
</dbReference>
<evidence type="ECO:0000256" key="1">
    <source>
        <dbReference type="ARBA" id="ARBA00022723"/>
    </source>
</evidence>
<dbReference type="EMBL" id="JASJQH010000245">
    <property type="protein sequence ID" value="KAK9765618.1"/>
    <property type="molecule type" value="Genomic_DNA"/>
</dbReference>
<dbReference type="Pfam" id="PF07883">
    <property type="entry name" value="Cupin_2"/>
    <property type="match status" value="1"/>
</dbReference>
<dbReference type="InterPro" id="IPR051610">
    <property type="entry name" value="GPI/OXD"/>
</dbReference>
<evidence type="ECO:0000259" key="2">
    <source>
        <dbReference type="Pfam" id="PF07883"/>
    </source>
</evidence>
<organism evidence="3 4">
    <name type="scientific">Basidiobolus ranarum</name>
    <dbReference type="NCBI Taxonomy" id="34480"/>
    <lineage>
        <taxon>Eukaryota</taxon>
        <taxon>Fungi</taxon>
        <taxon>Fungi incertae sedis</taxon>
        <taxon>Zoopagomycota</taxon>
        <taxon>Entomophthoromycotina</taxon>
        <taxon>Basidiobolomycetes</taxon>
        <taxon>Basidiobolales</taxon>
        <taxon>Basidiobolaceae</taxon>
        <taxon>Basidiobolus</taxon>
    </lineage>
</organism>
<sequence>MSENPETTVRDCLVKATEIDKLERRKHIHPLNPKAIRHTVSLGDMVGMSSLGVHLNTLKPGDESTTYHTHHVVEEFLYILSGRGTARIGSKENEVGPGDFMGFSNNSPPHTLKNTFDEDLTYLVSGTRVDTDVVDYPDIDKRLFCFNKERNYVNLGDISHIKQ</sequence>
<dbReference type="InterPro" id="IPR013096">
    <property type="entry name" value="Cupin_2"/>
</dbReference>
<name>A0ABR2WVW4_9FUNG</name>
<dbReference type="SUPFAM" id="SSF51182">
    <property type="entry name" value="RmlC-like cupins"/>
    <property type="match status" value="1"/>
</dbReference>
<keyword evidence="1" id="KW-0479">Metal-binding</keyword>
<dbReference type="InterPro" id="IPR011051">
    <property type="entry name" value="RmlC_Cupin_sf"/>
</dbReference>
<feature type="domain" description="Cupin type-2" evidence="2">
    <location>
        <begin position="57"/>
        <end position="124"/>
    </location>
</feature>
<evidence type="ECO:0000313" key="4">
    <source>
        <dbReference type="Proteomes" id="UP001479436"/>
    </source>
</evidence>
<dbReference type="Gene3D" id="2.60.120.10">
    <property type="entry name" value="Jelly Rolls"/>
    <property type="match status" value="1"/>
</dbReference>
<evidence type="ECO:0000313" key="3">
    <source>
        <dbReference type="EMBL" id="KAK9765618.1"/>
    </source>
</evidence>
<accession>A0ABR2WVW4</accession>
<comment type="caution">
    <text evidence="3">The sequence shown here is derived from an EMBL/GenBank/DDBJ whole genome shotgun (WGS) entry which is preliminary data.</text>
</comment>
<gene>
    <name evidence="3" type="ORF">K7432_005898</name>
</gene>
<dbReference type="Proteomes" id="UP001479436">
    <property type="component" value="Unassembled WGS sequence"/>
</dbReference>
<dbReference type="InterPro" id="IPR014710">
    <property type="entry name" value="RmlC-like_jellyroll"/>
</dbReference>
<proteinExistence type="predicted"/>
<dbReference type="CDD" id="cd02224">
    <property type="entry name" value="cupin_SPO2919-like"/>
    <property type="match status" value="1"/>
</dbReference>